<evidence type="ECO:0000256" key="8">
    <source>
        <dbReference type="ARBA" id="ARBA00022771"/>
    </source>
</evidence>
<evidence type="ECO:0000256" key="5">
    <source>
        <dbReference type="ARBA" id="ARBA00022490"/>
    </source>
</evidence>
<dbReference type="EC" id="2.3.2.27" evidence="4"/>
<feature type="region of interest" description="Disordered" evidence="13">
    <location>
        <begin position="754"/>
        <end position="790"/>
    </location>
</feature>
<comment type="catalytic activity">
    <reaction evidence="1">
        <text>S-ubiquitinyl-[E2 ubiquitin-conjugating enzyme]-L-cysteine + [acceptor protein]-L-lysine = [E2 ubiquitin-conjugating enzyme]-L-cysteine + N(6)-ubiquitinyl-[acceptor protein]-L-lysine.</text>
        <dbReference type="EC" id="2.3.2.27"/>
    </reaction>
</comment>
<dbReference type="Gene3D" id="1.10.533.10">
    <property type="entry name" value="Death Domain, Fas"/>
    <property type="match status" value="1"/>
</dbReference>
<protein>
    <recommendedName>
        <fullName evidence="4">RING-type E3 ubiquitin transferase</fullName>
        <ecNumber evidence="4">2.3.2.27</ecNumber>
    </recommendedName>
</protein>
<dbReference type="GO" id="GO:0061630">
    <property type="term" value="F:ubiquitin protein ligase activity"/>
    <property type="evidence" value="ECO:0007669"/>
    <property type="project" value="UniProtKB-EC"/>
</dbReference>
<feature type="repeat" description="TPR" evidence="11">
    <location>
        <begin position="204"/>
        <end position="237"/>
    </location>
</feature>
<feature type="compositionally biased region" description="Polar residues" evidence="13">
    <location>
        <begin position="1688"/>
        <end position="1726"/>
    </location>
</feature>
<proteinExistence type="predicted"/>
<feature type="region of interest" description="Disordered" evidence="13">
    <location>
        <begin position="1833"/>
        <end position="1910"/>
    </location>
</feature>
<evidence type="ECO:0000313" key="15">
    <source>
        <dbReference type="Ensembl" id="ENSPCLP00000023316.1"/>
    </source>
</evidence>
<evidence type="ECO:0000259" key="14">
    <source>
        <dbReference type="PROSITE" id="PS50089"/>
    </source>
</evidence>
<feature type="coiled-coil region" evidence="12">
    <location>
        <begin position="1406"/>
        <end position="1497"/>
    </location>
</feature>
<dbReference type="UniPathway" id="UPA00143"/>
<feature type="region of interest" description="Disordered" evidence="13">
    <location>
        <begin position="1685"/>
        <end position="1726"/>
    </location>
</feature>
<dbReference type="OMA" id="CEDVRAK"/>
<evidence type="ECO:0000256" key="3">
    <source>
        <dbReference type="ARBA" id="ARBA00004906"/>
    </source>
</evidence>
<feature type="compositionally biased region" description="Basic and acidic residues" evidence="13">
    <location>
        <begin position="428"/>
        <end position="437"/>
    </location>
</feature>
<dbReference type="PROSITE" id="PS50089">
    <property type="entry name" value="ZF_RING_2"/>
    <property type="match status" value="1"/>
</dbReference>
<evidence type="ECO:0000256" key="11">
    <source>
        <dbReference type="PROSITE-ProRule" id="PRU00339"/>
    </source>
</evidence>
<dbReference type="Ensembl" id="ENSPCLT00000032403.1">
    <property type="protein sequence ID" value="ENSPCLP00000023316.1"/>
    <property type="gene ID" value="ENSPCLG00000020613.1"/>
</dbReference>
<evidence type="ECO:0000256" key="12">
    <source>
        <dbReference type="SAM" id="Coils"/>
    </source>
</evidence>
<evidence type="ECO:0000256" key="2">
    <source>
        <dbReference type="ARBA" id="ARBA00004496"/>
    </source>
</evidence>
<evidence type="ECO:0000256" key="6">
    <source>
        <dbReference type="ARBA" id="ARBA00022679"/>
    </source>
</evidence>
<keyword evidence="8 10" id="KW-0863">Zinc-finger</keyword>
<dbReference type="InterPro" id="IPR056871">
    <property type="entry name" value="WH_TTC3"/>
</dbReference>
<reference evidence="15" key="1">
    <citation type="submission" date="2025-08" db="UniProtKB">
        <authorList>
            <consortium name="Ensembl"/>
        </authorList>
    </citation>
    <scope>IDENTIFICATION</scope>
</reference>
<dbReference type="InterPro" id="IPR011990">
    <property type="entry name" value="TPR-like_helical_dom_sf"/>
</dbReference>
<keyword evidence="5" id="KW-0963">Cytoplasm</keyword>
<evidence type="ECO:0000256" key="4">
    <source>
        <dbReference type="ARBA" id="ARBA00012483"/>
    </source>
</evidence>
<keyword evidence="9" id="KW-0862">Zinc</keyword>
<feature type="compositionally biased region" description="Low complexity" evidence="13">
    <location>
        <begin position="1843"/>
        <end position="1863"/>
    </location>
</feature>
<dbReference type="PROSITE" id="PS50005">
    <property type="entry name" value="TPR"/>
    <property type="match status" value="2"/>
</dbReference>
<feature type="repeat" description="TPR" evidence="11">
    <location>
        <begin position="560"/>
        <end position="593"/>
    </location>
</feature>
<dbReference type="SMART" id="SM00184">
    <property type="entry name" value="RING"/>
    <property type="match status" value="1"/>
</dbReference>
<organism evidence="15 16">
    <name type="scientific">Phasianus colchicus</name>
    <name type="common">Common pheasant</name>
    <dbReference type="NCBI Taxonomy" id="9054"/>
    <lineage>
        <taxon>Eukaryota</taxon>
        <taxon>Metazoa</taxon>
        <taxon>Chordata</taxon>
        <taxon>Craniata</taxon>
        <taxon>Vertebrata</taxon>
        <taxon>Euteleostomi</taxon>
        <taxon>Archelosauria</taxon>
        <taxon>Archosauria</taxon>
        <taxon>Dinosauria</taxon>
        <taxon>Saurischia</taxon>
        <taxon>Theropoda</taxon>
        <taxon>Coelurosauria</taxon>
        <taxon>Aves</taxon>
        <taxon>Neognathae</taxon>
        <taxon>Galloanserae</taxon>
        <taxon>Galliformes</taxon>
        <taxon>Phasianidae</taxon>
        <taxon>Phasianinae</taxon>
        <taxon>Phasianus</taxon>
    </lineage>
</organism>
<dbReference type="InterPro" id="IPR011029">
    <property type="entry name" value="DEATH-like_dom_sf"/>
</dbReference>
<comment type="pathway">
    <text evidence="3">Protein modification; protein ubiquitination.</text>
</comment>
<comment type="subcellular location">
    <subcellularLocation>
        <location evidence="2">Cytoplasm</location>
    </subcellularLocation>
</comment>
<dbReference type="InterPro" id="IPR056872">
    <property type="entry name" value="TTC3/DZIP3-like_helical"/>
</dbReference>
<dbReference type="Gene3D" id="1.25.40.10">
    <property type="entry name" value="Tetratricopeptide repeat domain"/>
    <property type="match status" value="1"/>
</dbReference>
<dbReference type="Pfam" id="PF24905">
    <property type="entry name" value="TTC3_9th"/>
    <property type="match status" value="1"/>
</dbReference>
<dbReference type="InterPro" id="IPR043866">
    <property type="entry name" value="TTC3/DZIP3_dom"/>
</dbReference>
<dbReference type="SUPFAM" id="SSF57850">
    <property type="entry name" value="RING/U-box"/>
    <property type="match status" value="1"/>
</dbReference>
<keyword evidence="16" id="KW-1185">Reference proteome</keyword>
<keyword evidence="11" id="KW-0802">TPR repeat</keyword>
<feature type="region of interest" description="Disordered" evidence="13">
    <location>
        <begin position="407"/>
        <end position="437"/>
    </location>
</feature>
<dbReference type="CDD" id="cd16481">
    <property type="entry name" value="RING-H2_TTC3"/>
    <property type="match status" value="1"/>
</dbReference>
<dbReference type="GO" id="GO:0005737">
    <property type="term" value="C:cytoplasm"/>
    <property type="evidence" value="ECO:0007669"/>
    <property type="project" value="UniProtKB-SubCell"/>
</dbReference>
<keyword evidence="7" id="KW-0479">Metal-binding</keyword>
<dbReference type="Pfam" id="PF13639">
    <property type="entry name" value="zf-RING_2"/>
    <property type="match status" value="1"/>
</dbReference>
<evidence type="ECO:0000256" key="10">
    <source>
        <dbReference type="PROSITE-ProRule" id="PRU00175"/>
    </source>
</evidence>
<accession>A0A669R5I5</accession>
<evidence type="ECO:0000256" key="13">
    <source>
        <dbReference type="SAM" id="MobiDB-lite"/>
    </source>
</evidence>
<dbReference type="InterPro" id="IPR019734">
    <property type="entry name" value="TPR_rpt"/>
</dbReference>
<dbReference type="PANTHER" id="PTHR17550:SF4">
    <property type="entry name" value="E3 UBIQUITIN-PROTEIN LIGASE TTC3"/>
    <property type="match status" value="1"/>
</dbReference>
<sequence length="1976" mass="226945">MGEPLSESEFAALAFSAGYKSCCELGHGVFVQRSPHKPKTDVDPCEVWCRQPVDKLREYCNVIKIRIFWPLLFQSESNYLVADWGSLQILDWNWKKLCDLELVEDLVDLTKKVVNVPHFIGGILRIGSRLENGFFDVRDALDWIRCTGDINILQKLEKLGDFGWLYLETFFGECKHYITKVALEDCNLVEEFKAVTCENCRKKSESMKQKGNEEFSQGKFDHAIVSYTKAIEFCPANHLLYGNRALCLILTKQYKRALADGKRATILKPNWPKGHYHFCKALSLLGEHELALEANERAQELCKNILDGLKDLIQQNDKLKKTLEEIKGTKEYKQKPKNLLLEKKDCGSSESHLIISQEQKEIEKDRQQMQFDHKDEHYHQKHDATIRYATDGIPRLSVTNMPRTENKVCSLDFPPSQSHQHKGRSKNKPGEPEKKQDHLDLKIESKTIQDKLFCTVHQVDSTMLLEVVKFLIHDGYTALMDQRCRSAEQMFSQLLNIIDPSELKQLNLRVINYVVIIYGHATSLLGIGQPEDKSNNKALTKAEDQFRRIIVHYQEERFDCLAYYGIGKVYLRQNRFSDALNQFMKSQTMINRKIVPGVLTWPMTSQVIEETRTENLQLLLKNCIEECKFPPEPDAVCRYQQCHGHSKVQIFFTDPDFKGFIRITCCQQCRLEFHTSCWKKLKTANYSDKNDKDFLQELCFTPDCTGLISKIVIFSSSGLVKCEFEQKITKPKEPPRAIIKQKCSSFRKLKRKEEKKIRRKRAREDALNSSKQKIEESQMRNEPPQYRSRSDYAGYAGDQVLQRIIQNAEQIKTAVRDASKLLKELLSWFVISEEDYTSYCKTSSMSHVVVEQLIGYLIQEENRVKTRGFIRVLSELEEVDPKLQRWMKHLNDLGLTATVNFILQYGQFLKQLDFSILSALWNEKYGSKFDYVSSSSESKEILDYFLKPPLEKVRCFIWLLEDNRENFPSLHQALDEFFNKTDNPTIILKKHGNEDILTNGIKVKNKSRKKNYKDSRSVLVLSSGVSTAPQEENTFIEENKIDFTYYEPCIIPEYLRGQLEEFEAVYDISNSNSYQRLDANLNQTCESLYDYFSQILEEHGPMELNNKLLVGEYEHFPEEARKIVEDEGGLKSFLLKSHRFVMVDNFISLRHDVLIKEKKNRDETENKEEGNYMVCDVQENSFQNKIQLNPAAKEFKPLAYPKQPRISRSTDIPLESCETPQYLPYSLPTSWQSMLSQDIDPVENMPYFSKVLFYQDFQNQSRFLPQTSWGYRCERTSPVTSPLPLLSNVAKQPRYIYADRVAHQDNDELAISDRKYVSSSFIPAEIETVRDPPCLVENSDSTFCKDSFAVANSTNEAECDIQVIKKEKESRGIPVMKNNLHTRMAAVQVNNEVTDRETNTLPFHPFEKQQGDILRMEKEHQVLKKQLKEAQEKYEQLQNRSSEEISVLEELIKKTVQERGIFKKEVEWLHQALEIKVKKWQQEKKENQENLKAMRSTAKKHVDTNDRYSKTIDEKEKQYNTCLNTYLETSNKFANEKVKLEELIKKSQDDFKEHEKRAVKAEISVLKNWKESELCKLNGIVSKAEANLKMLRSLSSSASSLPDLKSQINYWEVFISNIRKQMEKVKVGYEEKIEKVKNGVRNCLTKIEAVDLSSFPGVLRKQSRSAVSDPALVLYSSASAHPNLLPAVSSSEDQGPTTASLNTQAGVKPANANSKVCSASDGSVKTNSKAWTGSYADKVSLTSMSKVSGSNTQNIQPNQTHQENSATQMKPSSNNAFENIIAHLQTIFPGYSSSEFTRFIKDVQRRSGNILSLSSTEILSRVTDLILDQQNEASTSVGRPMKSASSASAGQAGTQSQEAATEANVSSAPQARPAHKSTSSKNMLPPQPNLQPWGNAGATPKAKWKKQDYIPSSDDPCTICHDELSRDSCELECGHHFHRECIRKWLKEHSSTCPICRIHVLLPEDFPELPARNKHA</sequence>
<evidence type="ECO:0000256" key="9">
    <source>
        <dbReference type="ARBA" id="ARBA00022833"/>
    </source>
</evidence>
<dbReference type="Pfam" id="PF24525">
    <property type="entry name" value="TTC3"/>
    <property type="match status" value="1"/>
</dbReference>
<feature type="compositionally biased region" description="Basic and acidic residues" evidence="13">
    <location>
        <begin position="754"/>
        <end position="779"/>
    </location>
</feature>
<dbReference type="GO" id="GO:0016567">
    <property type="term" value="P:protein ubiquitination"/>
    <property type="evidence" value="ECO:0007669"/>
    <property type="project" value="UniProtKB-UniPathway"/>
</dbReference>
<keyword evidence="12" id="KW-0175">Coiled coil</keyword>
<dbReference type="SUPFAM" id="SSF48452">
    <property type="entry name" value="TPR-like"/>
    <property type="match status" value="1"/>
</dbReference>
<dbReference type="InterPro" id="IPR001841">
    <property type="entry name" value="Znf_RING"/>
</dbReference>
<dbReference type="Proteomes" id="UP000472261">
    <property type="component" value="Unplaced"/>
</dbReference>
<dbReference type="SMART" id="SM00028">
    <property type="entry name" value="TPR"/>
    <property type="match status" value="4"/>
</dbReference>
<dbReference type="InterPro" id="IPR056870">
    <property type="entry name" value="TTC3/DZIP3/RBM44-like_helical"/>
</dbReference>
<keyword evidence="6" id="KW-0808">Transferase</keyword>
<feature type="domain" description="RING-type" evidence="14">
    <location>
        <begin position="1917"/>
        <end position="1957"/>
    </location>
</feature>
<dbReference type="InterPro" id="IPR013083">
    <property type="entry name" value="Znf_RING/FYVE/PHD"/>
</dbReference>
<dbReference type="Pfam" id="PF24812">
    <property type="entry name" value="WHD_TTC3"/>
    <property type="match status" value="1"/>
</dbReference>
<dbReference type="Pfam" id="PF19179">
    <property type="entry name" value="TTC3_DZIP3_dom"/>
    <property type="match status" value="1"/>
</dbReference>
<name>A0A669R5I5_PHACC</name>
<evidence type="ECO:0000256" key="7">
    <source>
        <dbReference type="ARBA" id="ARBA00022723"/>
    </source>
</evidence>
<dbReference type="GO" id="GO:0008270">
    <property type="term" value="F:zinc ion binding"/>
    <property type="evidence" value="ECO:0007669"/>
    <property type="project" value="UniProtKB-KW"/>
</dbReference>
<feature type="region of interest" description="Disordered" evidence="13">
    <location>
        <begin position="1746"/>
        <end position="1771"/>
    </location>
</feature>
<gene>
    <name evidence="15" type="primary">TTC3</name>
</gene>
<dbReference type="Gene3D" id="3.30.40.10">
    <property type="entry name" value="Zinc/RING finger domain, C3HC4 (zinc finger)"/>
    <property type="match status" value="1"/>
</dbReference>
<evidence type="ECO:0000313" key="16">
    <source>
        <dbReference type="Proteomes" id="UP000472261"/>
    </source>
</evidence>
<dbReference type="PANTHER" id="PTHR17550">
    <property type="entry name" value="E3 UBIQUITIN-PROTEIN LIGASE TTC3"/>
    <property type="match status" value="1"/>
</dbReference>
<reference evidence="15" key="2">
    <citation type="submission" date="2025-09" db="UniProtKB">
        <authorList>
            <consortium name="Ensembl"/>
        </authorList>
    </citation>
    <scope>IDENTIFICATION</scope>
</reference>
<evidence type="ECO:0000256" key="1">
    <source>
        <dbReference type="ARBA" id="ARBA00000900"/>
    </source>
</evidence>